<protein>
    <submittedName>
        <fullName evidence="1">Uncharacterized protein</fullName>
    </submittedName>
</protein>
<gene>
    <name evidence="1" type="ORF">SteCoe_17931</name>
    <name evidence="2" type="ORF">SteCoe_4009</name>
</gene>
<dbReference type="AlphaFoldDB" id="A0A1R2BXQ6"/>
<organism evidence="1 3">
    <name type="scientific">Stentor coeruleus</name>
    <dbReference type="NCBI Taxonomy" id="5963"/>
    <lineage>
        <taxon>Eukaryota</taxon>
        <taxon>Sar</taxon>
        <taxon>Alveolata</taxon>
        <taxon>Ciliophora</taxon>
        <taxon>Postciliodesmatophora</taxon>
        <taxon>Heterotrichea</taxon>
        <taxon>Heterotrichida</taxon>
        <taxon>Stentoridae</taxon>
        <taxon>Stentor</taxon>
    </lineage>
</organism>
<evidence type="ECO:0000313" key="2">
    <source>
        <dbReference type="EMBL" id="OMJ93069.1"/>
    </source>
</evidence>
<keyword evidence="3" id="KW-1185">Reference proteome</keyword>
<dbReference type="EMBL" id="MPUH01000049">
    <property type="protein sequence ID" value="OMJ93069.1"/>
    <property type="molecule type" value="Genomic_DNA"/>
</dbReference>
<dbReference type="EMBL" id="MPUH01000375">
    <property type="protein sequence ID" value="OMJ81578.1"/>
    <property type="molecule type" value="Genomic_DNA"/>
</dbReference>
<sequence length="154" mass="17630">MSKYDRYHSRYSKHSSSKYKVIFDSNDADRRGSRSRSRYRSPSPQLLQAILDGHVSENLDVLNKNFKSTVENFKVTSETIRDPFDFTVLPLLTPVNDVSELIESSRRLRRQSKEVNFALSDAKLNLMLAKLKANECDLRLAAIKSQLASYSKAP</sequence>
<evidence type="ECO:0000313" key="1">
    <source>
        <dbReference type="EMBL" id="OMJ81578.1"/>
    </source>
</evidence>
<reference evidence="1 3" key="1">
    <citation type="submission" date="2016-11" db="EMBL/GenBank/DDBJ databases">
        <title>The macronuclear genome of Stentor coeruleus: a giant cell with tiny introns.</title>
        <authorList>
            <person name="Slabodnick M."/>
            <person name="Ruby J.G."/>
            <person name="Reiff S.B."/>
            <person name="Swart E.C."/>
            <person name="Gosai S."/>
            <person name="Prabakaran S."/>
            <person name="Witkowska E."/>
            <person name="Larue G.E."/>
            <person name="Fisher S."/>
            <person name="Freeman R.M."/>
            <person name="Gunawardena J."/>
            <person name="Chu W."/>
            <person name="Stover N.A."/>
            <person name="Gregory B.D."/>
            <person name="Nowacki M."/>
            <person name="Derisi J."/>
            <person name="Roy S.W."/>
            <person name="Marshall W.F."/>
            <person name="Sood P."/>
        </authorList>
    </citation>
    <scope>NUCLEOTIDE SEQUENCE [LARGE SCALE GENOMIC DNA]</scope>
    <source>
        <strain evidence="1">WM001</strain>
    </source>
</reference>
<dbReference type="Proteomes" id="UP000187209">
    <property type="component" value="Unassembled WGS sequence"/>
</dbReference>
<dbReference type="OrthoDB" id="323733at2759"/>
<accession>A0A1R2BXQ6</accession>
<proteinExistence type="predicted"/>
<comment type="caution">
    <text evidence="1">The sequence shown here is derived from an EMBL/GenBank/DDBJ whole genome shotgun (WGS) entry which is preliminary data.</text>
</comment>
<evidence type="ECO:0000313" key="3">
    <source>
        <dbReference type="Proteomes" id="UP000187209"/>
    </source>
</evidence>
<name>A0A1R2BXQ6_9CILI</name>